<keyword evidence="7" id="KW-1185">Reference proteome</keyword>
<feature type="chain" id="PRO_5012978079" description="TPM domain-containing protein" evidence="4">
    <location>
        <begin position="22"/>
        <end position="650"/>
    </location>
</feature>
<dbReference type="Pfam" id="PF04536">
    <property type="entry name" value="TPM_phosphatase"/>
    <property type="match status" value="1"/>
</dbReference>
<keyword evidence="1" id="KW-0175">Coiled coil</keyword>
<feature type="transmembrane region" description="Helical" evidence="3">
    <location>
        <begin position="162"/>
        <end position="186"/>
    </location>
</feature>
<evidence type="ECO:0000313" key="6">
    <source>
        <dbReference type="EMBL" id="SJN27534.1"/>
    </source>
</evidence>
<keyword evidence="3" id="KW-1133">Transmembrane helix</keyword>
<dbReference type="EMBL" id="FUKO01000019">
    <property type="protein sequence ID" value="SJN27534.1"/>
    <property type="molecule type" value="Genomic_DNA"/>
</dbReference>
<dbReference type="Gene3D" id="3.10.310.50">
    <property type="match status" value="1"/>
</dbReference>
<evidence type="ECO:0000259" key="5">
    <source>
        <dbReference type="Pfam" id="PF04536"/>
    </source>
</evidence>
<keyword evidence="3" id="KW-0472">Membrane</keyword>
<feature type="domain" description="TPM" evidence="5">
    <location>
        <begin position="32"/>
        <end position="157"/>
    </location>
</feature>
<reference evidence="6 7" key="1">
    <citation type="submission" date="2017-02" db="EMBL/GenBank/DDBJ databases">
        <authorList>
            <person name="Peterson S.W."/>
        </authorList>
    </citation>
    <scope>NUCLEOTIDE SEQUENCE [LARGE SCALE GENOMIC DNA]</scope>
    <source>
        <strain evidence="6 7">B Mb 05.01</strain>
    </source>
</reference>
<evidence type="ECO:0000313" key="7">
    <source>
        <dbReference type="Proteomes" id="UP000196320"/>
    </source>
</evidence>
<feature type="compositionally biased region" description="Low complexity" evidence="2">
    <location>
        <begin position="628"/>
        <end position="643"/>
    </location>
</feature>
<dbReference type="RefSeq" id="WP_179206686.1">
    <property type="nucleotide sequence ID" value="NZ_FUKO01000019.1"/>
</dbReference>
<accession>A0A1R4J6I9</accession>
<dbReference type="AlphaFoldDB" id="A0A1R4J6I9"/>
<feature type="compositionally biased region" description="Low complexity" evidence="2">
    <location>
        <begin position="530"/>
        <end position="542"/>
    </location>
</feature>
<dbReference type="Proteomes" id="UP000196320">
    <property type="component" value="Unassembled WGS sequence"/>
</dbReference>
<name>A0A1R4J6I9_9MICO</name>
<feature type="compositionally biased region" description="Low complexity" evidence="2">
    <location>
        <begin position="496"/>
        <end position="515"/>
    </location>
</feature>
<keyword evidence="3" id="KW-0812">Transmembrane</keyword>
<feature type="compositionally biased region" description="Basic residues" evidence="2">
    <location>
        <begin position="618"/>
        <end position="627"/>
    </location>
</feature>
<evidence type="ECO:0000256" key="4">
    <source>
        <dbReference type="SAM" id="SignalP"/>
    </source>
</evidence>
<protein>
    <recommendedName>
        <fullName evidence="5">TPM domain-containing protein</fullName>
    </recommendedName>
</protein>
<feature type="region of interest" description="Disordered" evidence="2">
    <location>
        <begin position="603"/>
        <end position="650"/>
    </location>
</feature>
<feature type="compositionally biased region" description="Gly residues" evidence="2">
    <location>
        <begin position="603"/>
        <end position="613"/>
    </location>
</feature>
<feature type="region of interest" description="Disordered" evidence="2">
    <location>
        <begin position="489"/>
        <end position="554"/>
    </location>
</feature>
<gene>
    <name evidence="6" type="ORF">FM104_05615</name>
</gene>
<evidence type="ECO:0000256" key="3">
    <source>
        <dbReference type="SAM" id="Phobius"/>
    </source>
</evidence>
<evidence type="ECO:0000256" key="1">
    <source>
        <dbReference type="SAM" id="Coils"/>
    </source>
</evidence>
<feature type="coiled-coil region" evidence="1">
    <location>
        <begin position="189"/>
        <end position="216"/>
    </location>
</feature>
<dbReference type="InterPro" id="IPR007621">
    <property type="entry name" value="TPM_dom"/>
</dbReference>
<feature type="signal peptide" evidence="4">
    <location>
        <begin position="1"/>
        <end position="21"/>
    </location>
</feature>
<evidence type="ECO:0000256" key="2">
    <source>
        <dbReference type="SAM" id="MobiDB-lite"/>
    </source>
</evidence>
<sequence>MATALALMLGVLLGSGSAALAETPVDLDPGYVTDLSGVLSDSAEQQLEQQLSELAATDDRPELYVILVPDFEDPRNALAWADKTAQLNNLASDQYLLAISTEGRSLAISAEYGGDGVKAGPLSESRVLKIEDQLGSGYLRTDDWAGGIEYVADELTKVPWPWWVWVVGLAGLALIVFIVTRVVLFLRRRAALAAELRTLEGRKKRAAQRLVQTDEAVRTSEQELGFVTAEFGEQTTAEFTAVLEDCRSKLQVAFELLEKLQDAVEDTPDDTRAWTKGIFGLCARVDRALEERTEKLAALRALAKNSTETLARLKTARAEATRTQTDAVARLATLSDAFPPADLVTIAGNPREIAERLSDADEEFVALETAIQARKPRAIAESVHEIERLLAEADDLGEAIAAYAEVLAAHAPASAVRTSGAETPVTLDQAAAAVRAAQASVQGRSGGIGSAALSRLYLAQRRLADGRSATDPTEAQRLARASRDLAQEALEKSTVSAPTAASSLAGAGSSGSRFASARDADGPAMFDPPSSTGSSRSSTARRTSSHDDPSTGGKAAWGAVSGGIMGLVGGGSLADGEVGAVVMFALGGAALGALFGAFAKGEGGGGSSSGWGGSSRRSSSRSSHRSSSRSSSRSRSGGSRSSGRSGGRRF</sequence>
<proteinExistence type="predicted"/>
<keyword evidence="4" id="KW-0732">Signal</keyword>
<organism evidence="6 7">
    <name type="scientific">Microbacterium esteraromaticum</name>
    <dbReference type="NCBI Taxonomy" id="57043"/>
    <lineage>
        <taxon>Bacteria</taxon>
        <taxon>Bacillati</taxon>
        <taxon>Actinomycetota</taxon>
        <taxon>Actinomycetes</taxon>
        <taxon>Micrococcales</taxon>
        <taxon>Microbacteriaceae</taxon>
        <taxon>Microbacterium</taxon>
    </lineage>
</organism>